<sequence>MRHVLWLGIALALFAVTLVVTGWSDFRDFAHQREWNVVRADAAEGELEGLRVRVTEAQAVVIESRPERGLLFVRLDLEASSETASAWVDCRASIRGENGEIWLPLYDMAVSGVVQLLASDNKDNRPCNLSGLVESGRTTVDQLYRLPRAALDRVTLHISGPGTRPSALAFEISPNVRTIKPEQ</sequence>
<dbReference type="EMBL" id="JBEPML010000012">
    <property type="protein sequence ID" value="MET3793250.1"/>
    <property type="molecule type" value="Genomic_DNA"/>
</dbReference>
<evidence type="ECO:0000313" key="1">
    <source>
        <dbReference type="EMBL" id="MET3793250.1"/>
    </source>
</evidence>
<reference evidence="1 2" key="1">
    <citation type="submission" date="2024-06" db="EMBL/GenBank/DDBJ databases">
        <title>Genomic Encyclopedia of Type Strains, Phase IV (KMG-IV): sequencing the most valuable type-strain genomes for metagenomic binning, comparative biology and taxonomic classification.</title>
        <authorList>
            <person name="Goeker M."/>
        </authorList>
    </citation>
    <scope>NUCLEOTIDE SEQUENCE [LARGE SCALE GENOMIC DNA]</scope>
    <source>
        <strain evidence="1 2">DSM 27865</strain>
    </source>
</reference>
<protein>
    <recommendedName>
        <fullName evidence="3">DUF2125 domain-containing protein</fullName>
    </recommendedName>
</protein>
<dbReference type="RefSeq" id="WP_354197006.1">
    <property type="nucleotide sequence ID" value="NZ_JBEPML010000012.1"/>
</dbReference>
<dbReference type="Proteomes" id="UP001549076">
    <property type="component" value="Unassembled WGS sequence"/>
</dbReference>
<keyword evidence="2" id="KW-1185">Reference proteome</keyword>
<proteinExistence type="predicted"/>
<evidence type="ECO:0000313" key="2">
    <source>
        <dbReference type="Proteomes" id="UP001549076"/>
    </source>
</evidence>
<comment type="caution">
    <text evidence="1">The sequence shown here is derived from an EMBL/GenBank/DDBJ whole genome shotgun (WGS) entry which is preliminary data.</text>
</comment>
<gene>
    <name evidence="1" type="ORF">ABID37_003474</name>
</gene>
<accession>A0ABV2N2G3</accession>
<evidence type="ECO:0008006" key="3">
    <source>
        <dbReference type="Google" id="ProtNLM"/>
    </source>
</evidence>
<organism evidence="1 2">
    <name type="scientific">Aquamicrobium terrae</name>
    <dbReference type="NCBI Taxonomy" id="1324945"/>
    <lineage>
        <taxon>Bacteria</taxon>
        <taxon>Pseudomonadati</taxon>
        <taxon>Pseudomonadota</taxon>
        <taxon>Alphaproteobacteria</taxon>
        <taxon>Hyphomicrobiales</taxon>
        <taxon>Phyllobacteriaceae</taxon>
        <taxon>Aquamicrobium</taxon>
    </lineage>
</organism>
<name>A0ABV2N2G3_9HYPH</name>